<dbReference type="HOGENOM" id="CLU_2344031_0_0_9"/>
<gene>
    <name evidence="1" type="ordered locus">KNP414_03301</name>
</gene>
<name>F8FFE1_PAEMK</name>
<sequence>MGARGIEHRKIPVKVVWMPVNFSHEYPAQSYWGPLQQKIQGILEEYNIPVLDLRSAYTNQDFHDFVHMERTIGAPKFTDDLSGWLEQSKPTENVHYK</sequence>
<reference evidence="1 2" key="2">
    <citation type="journal article" date="2013" name="Genome Announc.">
        <title>Genome Sequence of Growth-Improving Paenibacillus mucilaginosus Strain KNP414.</title>
        <authorList>
            <person name="Lu J.J."/>
            <person name="Wang J.F."/>
            <person name="Hu X.F."/>
        </authorList>
    </citation>
    <scope>NUCLEOTIDE SEQUENCE [LARGE SCALE GENOMIC DNA]</scope>
    <source>
        <strain evidence="1 2">KNP414</strain>
    </source>
</reference>
<dbReference type="KEGG" id="pms:KNP414_03301"/>
<evidence type="ECO:0000313" key="2">
    <source>
        <dbReference type="Proteomes" id="UP000006620"/>
    </source>
</evidence>
<reference evidence="2" key="1">
    <citation type="submission" date="2011-06" db="EMBL/GenBank/DDBJ databases">
        <title>Complete genome sequence of Paenibacillus mucilaginosus KNP414.</title>
        <authorList>
            <person name="Wang J."/>
            <person name="Hu S."/>
            <person name="Hu X."/>
            <person name="Zhang B."/>
            <person name="Dong D."/>
            <person name="Zhang S."/>
            <person name="Zhao K."/>
            <person name="Wu D."/>
        </authorList>
    </citation>
    <scope>NUCLEOTIDE SEQUENCE [LARGE SCALE GENOMIC DNA]</scope>
    <source>
        <strain evidence="2">KNP414</strain>
    </source>
</reference>
<proteinExistence type="predicted"/>
<dbReference type="PATRIC" id="fig|1036673.3.peg.3039"/>
<dbReference type="Proteomes" id="UP000006620">
    <property type="component" value="Chromosome"/>
</dbReference>
<dbReference type="RefSeq" id="WP_013917018.1">
    <property type="nucleotide sequence ID" value="NC_015690.1"/>
</dbReference>
<accession>F8FFE1</accession>
<protein>
    <submittedName>
        <fullName evidence="1">Uncharacterized protein</fullName>
    </submittedName>
</protein>
<organism evidence="1 2">
    <name type="scientific">Paenibacillus mucilaginosus (strain KNP414)</name>
    <dbReference type="NCBI Taxonomy" id="1036673"/>
    <lineage>
        <taxon>Bacteria</taxon>
        <taxon>Bacillati</taxon>
        <taxon>Bacillota</taxon>
        <taxon>Bacilli</taxon>
        <taxon>Bacillales</taxon>
        <taxon>Paenibacillaceae</taxon>
        <taxon>Paenibacillus</taxon>
    </lineage>
</organism>
<dbReference type="AlphaFoldDB" id="F8FFE1"/>
<dbReference type="EMBL" id="CP002869">
    <property type="protein sequence ID" value="AEI41859.1"/>
    <property type="molecule type" value="Genomic_DNA"/>
</dbReference>
<evidence type="ECO:0000313" key="1">
    <source>
        <dbReference type="EMBL" id="AEI41859.1"/>
    </source>
</evidence>